<dbReference type="RefSeq" id="XP_014148825.1">
    <property type="nucleotide sequence ID" value="XM_014293350.1"/>
</dbReference>
<dbReference type="EC" id="2.4.1.-" evidence="10"/>
<keyword evidence="4" id="KW-0808">Transferase</keyword>
<evidence type="ECO:0000256" key="8">
    <source>
        <dbReference type="ARBA" id="ARBA00023034"/>
    </source>
</evidence>
<evidence type="ECO:0000256" key="3">
    <source>
        <dbReference type="ARBA" id="ARBA00022676"/>
    </source>
</evidence>
<evidence type="ECO:0000256" key="4">
    <source>
        <dbReference type="ARBA" id="ARBA00022679"/>
    </source>
</evidence>
<evidence type="ECO:0000256" key="7">
    <source>
        <dbReference type="ARBA" id="ARBA00022989"/>
    </source>
</evidence>
<dbReference type="GO" id="GO:0016758">
    <property type="term" value="F:hexosyltransferase activity"/>
    <property type="evidence" value="ECO:0007669"/>
    <property type="project" value="InterPro"/>
</dbReference>
<keyword evidence="9" id="KW-0472">Membrane</keyword>
<keyword evidence="8 10" id="KW-0333">Golgi apparatus</keyword>
<protein>
    <recommendedName>
        <fullName evidence="10">Hexosyltransferase</fullName>
        <ecNumber evidence="10">2.4.1.-</ecNumber>
    </recommendedName>
</protein>
<dbReference type="PANTHER" id="PTHR11214:SF378">
    <property type="entry name" value="BETA-1,3-GALACTOSYLTRANSFERASE 4"/>
    <property type="match status" value="1"/>
</dbReference>
<dbReference type="Gene3D" id="3.90.550.50">
    <property type="match status" value="1"/>
</dbReference>
<dbReference type="EMBL" id="KQ243977">
    <property type="protein sequence ID" value="KNC74923.1"/>
    <property type="molecule type" value="Genomic_DNA"/>
</dbReference>
<feature type="non-terminal residue" evidence="11">
    <location>
        <position position="240"/>
    </location>
</feature>
<evidence type="ECO:0000256" key="6">
    <source>
        <dbReference type="ARBA" id="ARBA00022968"/>
    </source>
</evidence>
<dbReference type="AlphaFoldDB" id="A0A0L0FFT9"/>
<name>A0A0L0FFT9_9EUKA</name>
<keyword evidence="7" id="KW-1133">Transmembrane helix</keyword>
<accession>A0A0L0FFT9</accession>
<keyword evidence="3 10" id="KW-0328">Glycosyltransferase</keyword>
<comment type="similarity">
    <text evidence="2 10">Belongs to the glycosyltransferase 31 family.</text>
</comment>
<proteinExistence type="inferred from homology"/>
<dbReference type="GO" id="GO:0000139">
    <property type="term" value="C:Golgi membrane"/>
    <property type="evidence" value="ECO:0007669"/>
    <property type="project" value="UniProtKB-SubCell"/>
</dbReference>
<evidence type="ECO:0000256" key="5">
    <source>
        <dbReference type="ARBA" id="ARBA00022692"/>
    </source>
</evidence>
<sequence length="240" mass="27990">MIMIKSLFARFVIAFCTIAGFTRIYDRIPQAEPVTFYINEYDVSAPQRLYTEHPQNIVLVNSRRDNFKHRALIRHTWGVRADLLLFYVAAQSLEEDEQIATEFRIHQDLIVMHSPDDYRLLTDKLIAGLGAIDHFNLDFERILRTDDDVYVDLPQLWHDATGDYWGHCLTGAILERRSDSKFYTSYENEPEDKIPTIVSGSTITLTHQAFKRLVTYLTKHHTGVWNDDNAVAYAMHRMHI</sequence>
<dbReference type="OrthoDB" id="5512589at2759"/>
<reference evidence="11 12" key="1">
    <citation type="submission" date="2011-02" db="EMBL/GenBank/DDBJ databases">
        <title>The Genome Sequence of Sphaeroforma arctica JP610.</title>
        <authorList>
            <consortium name="The Broad Institute Genome Sequencing Platform"/>
            <person name="Russ C."/>
            <person name="Cuomo C."/>
            <person name="Young S.K."/>
            <person name="Zeng Q."/>
            <person name="Gargeya S."/>
            <person name="Alvarado L."/>
            <person name="Berlin A."/>
            <person name="Chapman S.B."/>
            <person name="Chen Z."/>
            <person name="Freedman E."/>
            <person name="Gellesch M."/>
            <person name="Goldberg J."/>
            <person name="Griggs A."/>
            <person name="Gujja S."/>
            <person name="Heilman E."/>
            <person name="Heiman D."/>
            <person name="Howarth C."/>
            <person name="Mehta T."/>
            <person name="Neiman D."/>
            <person name="Pearson M."/>
            <person name="Roberts A."/>
            <person name="Saif S."/>
            <person name="Shea T."/>
            <person name="Shenoy N."/>
            <person name="Sisk P."/>
            <person name="Stolte C."/>
            <person name="Sykes S."/>
            <person name="White J."/>
            <person name="Yandava C."/>
            <person name="Burger G."/>
            <person name="Gray M.W."/>
            <person name="Holland P.W.H."/>
            <person name="King N."/>
            <person name="Lang F.B.F."/>
            <person name="Roger A.J."/>
            <person name="Ruiz-Trillo I."/>
            <person name="Haas B."/>
            <person name="Nusbaum C."/>
            <person name="Birren B."/>
        </authorList>
    </citation>
    <scope>NUCLEOTIDE SEQUENCE [LARGE SCALE GENOMIC DNA]</scope>
    <source>
        <strain evidence="11 12">JP610</strain>
    </source>
</reference>
<evidence type="ECO:0000313" key="12">
    <source>
        <dbReference type="Proteomes" id="UP000054560"/>
    </source>
</evidence>
<keyword evidence="6" id="KW-0735">Signal-anchor</keyword>
<evidence type="ECO:0000256" key="9">
    <source>
        <dbReference type="ARBA" id="ARBA00023136"/>
    </source>
</evidence>
<dbReference type="GO" id="GO:0006493">
    <property type="term" value="P:protein O-linked glycosylation"/>
    <property type="evidence" value="ECO:0007669"/>
    <property type="project" value="TreeGrafter"/>
</dbReference>
<dbReference type="GeneID" id="25913044"/>
<dbReference type="STRING" id="667725.A0A0L0FFT9"/>
<dbReference type="Proteomes" id="UP000054560">
    <property type="component" value="Unassembled WGS sequence"/>
</dbReference>
<keyword evidence="12" id="KW-1185">Reference proteome</keyword>
<dbReference type="InterPro" id="IPR002659">
    <property type="entry name" value="Glyco_trans_31"/>
</dbReference>
<evidence type="ECO:0000313" key="11">
    <source>
        <dbReference type="EMBL" id="KNC74923.1"/>
    </source>
</evidence>
<gene>
    <name evidence="11" type="ORF">SARC_12540</name>
</gene>
<comment type="subcellular location">
    <subcellularLocation>
        <location evidence="1 10">Golgi apparatus membrane</location>
        <topology evidence="1 10">Single-pass type II membrane protein</topology>
    </subcellularLocation>
</comment>
<dbReference type="PANTHER" id="PTHR11214">
    <property type="entry name" value="BETA-1,3-N-ACETYLGLUCOSAMINYLTRANSFERASE"/>
    <property type="match status" value="1"/>
</dbReference>
<evidence type="ECO:0000256" key="10">
    <source>
        <dbReference type="RuleBase" id="RU363063"/>
    </source>
</evidence>
<dbReference type="Pfam" id="PF01762">
    <property type="entry name" value="Galactosyl_T"/>
    <property type="match status" value="1"/>
</dbReference>
<keyword evidence="5" id="KW-0812">Transmembrane</keyword>
<evidence type="ECO:0000256" key="1">
    <source>
        <dbReference type="ARBA" id="ARBA00004323"/>
    </source>
</evidence>
<organism evidence="11 12">
    <name type="scientific">Sphaeroforma arctica JP610</name>
    <dbReference type="NCBI Taxonomy" id="667725"/>
    <lineage>
        <taxon>Eukaryota</taxon>
        <taxon>Ichthyosporea</taxon>
        <taxon>Ichthyophonida</taxon>
        <taxon>Sphaeroforma</taxon>
    </lineage>
</organism>
<evidence type="ECO:0000256" key="2">
    <source>
        <dbReference type="ARBA" id="ARBA00008661"/>
    </source>
</evidence>